<dbReference type="NCBIfam" id="TIGR00756">
    <property type="entry name" value="PPR"/>
    <property type="match status" value="1"/>
</dbReference>
<feature type="repeat" description="PPR" evidence="5">
    <location>
        <begin position="174"/>
        <end position="208"/>
    </location>
</feature>
<evidence type="ECO:0000256" key="6">
    <source>
        <dbReference type="SAM" id="MobiDB-lite"/>
    </source>
</evidence>
<dbReference type="InterPro" id="IPR057027">
    <property type="entry name" value="TPR_mt"/>
</dbReference>
<keyword evidence="9" id="KW-1185">Reference proteome</keyword>
<keyword evidence="2" id="KW-0677">Repeat</keyword>
<evidence type="ECO:0000313" key="8">
    <source>
        <dbReference type="EMBL" id="KAL0570510.1"/>
    </source>
</evidence>
<evidence type="ECO:0000256" key="2">
    <source>
        <dbReference type="ARBA" id="ARBA00022737"/>
    </source>
</evidence>
<protein>
    <recommendedName>
        <fullName evidence="7">Pentatricopeptide repeat-containing protein-mitochondrial domain-containing protein</fullName>
    </recommendedName>
</protein>
<evidence type="ECO:0000313" key="9">
    <source>
        <dbReference type="Proteomes" id="UP001465976"/>
    </source>
</evidence>
<feature type="domain" description="Pentatricopeptide repeat-containing protein-mitochondrial" evidence="7">
    <location>
        <begin position="284"/>
        <end position="409"/>
    </location>
</feature>
<dbReference type="PANTHER" id="PTHR47447">
    <property type="entry name" value="OS03G0856100 PROTEIN"/>
    <property type="match status" value="1"/>
</dbReference>
<dbReference type="EMBL" id="JBAHYK010000921">
    <property type="protein sequence ID" value="KAL0570510.1"/>
    <property type="molecule type" value="Genomic_DNA"/>
</dbReference>
<evidence type="ECO:0000259" key="7">
    <source>
        <dbReference type="Pfam" id="PF23276"/>
    </source>
</evidence>
<name>A0ABR3F5J6_9AGAR</name>
<gene>
    <name evidence="8" type="ORF">V5O48_011456</name>
</gene>
<dbReference type="Gene3D" id="1.25.40.10">
    <property type="entry name" value="Tetratricopeptide repeat domain"/>
    <property type="match status" value="4"/>
</dbReference>
<dbReference type="PANTHER" id="PTHR47447:SF25">
    <property type="entry name" value="SAP DOMAIN-CONTAINING PROTEIN"/>
    <property type="match status" value="1"/>
</dbReference>
<comment type="function">
    <text evidence="3">Regulates mitochondrial small subunit maturation by controlling 15S rRNA 5'-end processing. Localizes to the 5' precursor of the 15S rRNA in a position that is subsequently occupied by mS47 in the mature yeast mtSSU. Uses structure and sequence-specific RNA recognition, binding to a single-stranded region of the precursor and specifically recognizing bases -6 to -1. The exchange of Ccm1 for mS47 is coupled to the irreversible removal of precursor rRNA that is accompanied by conformational changes of the mitoribosomal proteins uS5m and mS26. These conformational changes signal completion of 5'-end rRNA processing through protection of the mature 5'-end of the 15S rRNA and stabilization of mS47. The removal of the 5' precursor together with the dissociation of Ccm1 may be catalyzed by the 5'-3' exoribonuclease Pet127. Involved in the specific removal of group I introns in mitochondrial encoded transcripts.</text>
</comment>
<comment type="caution">
    <text evidence="8">The sequence shown here is derived from an EMBL/GenBank/DDBJ whole genome shotgun (WGS) entry which is preliminary data.</text>
</comment>
<dbReference type="Pfam" id="PF23276">
    <property type="entry name" value="TPR_24"/>
    <property type="match status" value="1"/>
</dbReference>
<proteinExistence type="inferred from homology"/>
<dbReference type="InterPro" id="IPR002885">
    <property type="entry name" value="PPR_rpt"/>
</dbReference>
<feature type="repeat" description="PPR" evidence="5">
    <location>
        <begin position="105"/>
        <end position="139"/>
    </location>
</feature>
<accession>A0ABR3F5J6</accession>
<dbReference type="InterPro" id="IPR011990">
    <property type="entry name" value="TPR-like_helical_dom_sf"/>
</dbReference>
<feature type="compositionally biased region" description="Basic and acidic residues" evidence="6">
    <location>
        <begin position="543"/>
        <end position="556"/>
    </location>
</feature>
<dbReference type="Proteomes" id="UP001465976">
    <property type="component" value="Unassembled WGS sequence"/>
</dbReference>
<dbReference type="Pfam" id="PF13812">
    <property type="entry name" value="PPR_3"/>
    <property type="match status" value="3"/>
</dbReference>
<dbReference type="PROSITE" id="PS51375">
    <property type="entry name" value="PPR"/>
    <property type="match status" value="2"/>
</dbReference>
<evidence type="ECO:0000256" key="1">
    <source>
        <dbReference type="ARBA" id="ARBA00006192"/>
    </source>
</evidence>
<evidence type="ECO:0000256" key="5">
    <source>
        <dbReference type="PROSITE-ProRule" id="PRU00708"/>
    </source>
</evidence>
<feature type="region of interest" description="Disordered" evidence="6">
    <location>
        <begin position="536"/>
        <end position="560"/>
    </location>
</feature>
<comment type="similarity">
    <text evidence="1">Belongs to the CCM1 family.</text>
</comment>
<feature type="region of interest" description="Disordered" evidence="6">
    <location>
        <begin position="1"/>
        <end position="61"/>
    </location>
</feature>
<sequence>MLSSSSLRRIPHRIPPKCRPSARNYASFKPQESAPELGEHDPSTSSSLRARPWRTQPDTTFTRKVRGGSQLDSFNSRLGYAVSVSNPSLALVIANEMKDQNVRPNLTTYHHLLQIFADRQALREARATIDDMVLSGIEPDAKSYNLLLMANFGRASPVLFDILRTMAEKGVEPDGTTYTIMIRYFAVVRSLHMCLRYLHEMRSKGIEPELEPIRDMVVLAAEEGYPRLALDLVERYQENFVRMLGSDVWTGCLKASAKLQWKEGTLKCWEAALQSDAFELDEELCISVLDTAGRHALPDLASDVLRLLRESEIPWKERHFIPLIEAFARNTQIKEAFTTLNVMRNSGISITPVALAPLVEALKKDEESLDNAWALIETMPNVDISALNAIIGAAGVSGDLQRAVGAYKSASDLKVQPNQDTFHALLEAAVAARHPLGDLIMTDMKNASIAPNRRTYELLIDLALTQESYEDAFYFLEEMKAAEITPPESSYKAIIKRCATSGDERYTVALAEMAEMQHEVSRGFQREMDMAFRTARTQAQPQEGHEPLQDSTRHPGLDGTAQRFIETGGL</sequence>
<evidence type="ECO:0000256" key="3">
    <source>
        <dbReference type="ARBA" id="ARBA00044493"/>
    </source>
</evidence>
<organism evidence="8 9">
    <name type="scientific">Marasmius crinis-equi</name>
    <dbReference type="NCBI Taxonomy" id="585013"/>
    <lineage>
        <taxon>Eukaryota</taxon>
        <taxon>Fungi</taxon>
        <taxon>Dikarya</taxon>
        <taxon>Basidiomycota</taxon>
        <taxon>Agaricomycotina</taxon>
        <taxon>Agaricomycetes</taxon>
        <taxon>Agaricomycetidae</taxon>
        <taxon>Agaricales</taxon>
        <taxon>Marasmiineae</taxon>
        <taxon>Marasmiaceae</taxon>
        <taxon>Marasmius</taxon>
    </lineage>
</organism>
<evidence type="ECO:0000256" key="4">
    <source>
        <dbReference type="ARBA" id="ARBA00044511"/>
    </source>
</evidence>
<comment type="subunit">
    <text evidence="4">Binds to mitochondrial small subunit 15S rRNA.</text>
</comment>
<reference evidence="8 9" key="1">
    <citation type="submission" date="2024-02" db="EMBL/GenBank/DDBJ databases">
        <title>A draft genome for the cacao thread blight pathogen Marasmius crinis-equi.</title>
        <authorList>
            <person name="Cohen S.P."/>
            <person name="Baruah I.K."/>
            <person name="Amoako-Attah I."/>
            <person name="Bukari Y."/>
            <person name="Meinhardt L.W."/>
            <person name="Bailey B.A."/>
        </authorList>
    </citation>
    <scope>NUCLEOTIDE SEQUENCE [LARGE SCALE GENOMIC DNA]</scope>
    <source>
        <strain evidence="8 9">GH-76</strain>
    </source>
</reference>